<evidence type="ECO:0000256" key="1">
    <source>
        <dbReference type="ARBA" id="ARBA00022614"/>
    </source>
</evidence>
<dbReference type="PANTHER" id="PTHR24369">
    <property type="entry name" value="ANTIGEN BSP, PUTATIVE-RELATED"/>
    <property type="match status" value="1"/>
</dbReference>
<evidence type="ECO:0000259" key="5">
    <source>
        <dbReference type="SMART" id="SM00082"/>
    </source>
</evidence>
<evidence type="ECO:0000256" key="3">
    <source>
        <dbReference type="ARBA" id="ARBA00022737"/>
    </source>
</evidence>
<keyword evidence="7" id="KW-1185">Reference proteome</keyword>
<dbReference type="InterPro" id="IPR001611">
    <property type="entry name" value="Leu-rich_rpt"/>
</dbReference>
<dbReference type="EMBL" id="FZQP02000027">
    <property type="protein sequence ID" value="VVC86825.1"/>
    <property type="molecule type" value="Genomic_DNA"/>
</dbReference>
<proteinExistence type="predicted"/>
<evidence type="ECO:0008006" key="8">
    <source>
        <dbReference type="Google" id="ProtNLM"/>
    </source>
</evidence>
<evidence type="ECO:0000313" key="7">
    <source>
        <dbReference type="Proteomes" id="UP000324832"/>
    </source>
</evidence>
<feature type="domain" description="LRRCT" evidence="5">
    <location>
        <begin position="12"/>
        <end position="60"/>
    </location>
</feature>
<evidence type="ECO:0000256" key="2">
    <source>
        <dbReference type="ARBA" id="ARBA00022729"/>
    </source>
</evidence>
<dbReference type="PROSITE" id="PS51450">
    <property type="entry name" value="LRR"/>
    <property type="match status" value="1"/>
</dbReference>
<dbReference type="PANTHER" id="PTHR24369:SF210">
    <property type="entry name" value="CHAOPTIN-RELATED"/>
    <property type="match status" value="1"/>
</dbReference>
<dbReference type="Gene3D" id="3.80.10.10">
    <property type="entry name" value="Ribonuclease Inhibitor"/>
    <property type="match status" value="2"/>
</dbReference>
<keyword evidence="2" id="KW-0732">Signal</keyword>
<evidence type="ECO:0000313" key="6">
    <source>
        <dbReference type="EMBL" id="VVC86825.1"/>
    </source>
</evidence>
<gene>
    <name evidence="6" type="ORF">LSINAPIS_LOCUS575</name>
</gene>
<dbReference type="InterPro" id="IPR032675">
    <property type="entry name" value="LRR_dom_sf"/>
</dbReference>
<accession>A0A5E4PNV7</accession>
<organism evidence="6 7">
    <name type="scientific">Leptidea sinapis</name>
    <dbReference type="NCBI Taxonomy" id="189913"/>
    <lineage>
        <taxon>Eukaryota</taxon>
        <taxon>Metazoa</taxon>
        <taxon>Ecdysozoa</taxon>
        <taxon>Arthropoda</taxon>
        <taxon>Hexapoda</taxon>
        <taxon>Insecta</taxon>
        <taxon>Pterygota</taxon>
        <taxon>Neoptera</taxon>
        <taxon>Endopterygota</taxon>
        <taxon>Lepidoptera</taxon>
        <taxon>Glossata</taxon>
        <taxon>Ditrysia</taxon>
        <taxon>Papilionoidea</taxon>
        <taxon>Pieridae</taxon>
        <taxon>Dismorphiinae</taxon>
        <taxon>Leptidea</taxon>
    </lineage>
</organism>
<evidence type="ECO:0000259" key="4">
    <source>
        <dbReference type="SMART" id="SM00013"/>
    </source>
</evidence>
<reference evidence="6 7" key="1">
    <citation type="submission" date="2017-07" db="EMBL/GenBank/DDBJ databases">
        <authorList>
            <person name="Talla V."/>
            <person name="Backstrom N."/>
        </authorList>
    </citation>
    <scope>NUCLEOTIDE SEQUENCE [LARGE SCALE GENOMIC DNA]</scope>
</reference>
<dbReference type="Pfam" id="PF01462">
    <property type="entry name" value="LRRNT"/>
    <property type="match status" value="1"/>
</dbReference>
<dbReference type="AlphaFoldDB" id="A0A5E4PNV7"/>
<dbReference type="Proteomes" id="UP000324832">
    <property type="component" value="Unassembled WGS sequence"/>
</dbReference>
<protein>
    <recommendedName>
        <fullName evidence="8">LRRNT domain-containing protein</fullName>
    </recommendedName>
</protein>
<feature type="domain" description="LRRNT" evidence="4">
    <location>
        <begin position="71"/>
        <end position="103"/>
    </location>
</feature>
<keyword evidence="1" id="KW-0433">Leucine-rich repeat</keyword>
<keyword evidence="3" id="KW-0677">Repeat</keyword>
<dbReference type="InterPro" id="IPR003591">
    <property type="entry name" value="Leu-rich_rpt_typical-subtyp"/>
</dbReference>
<sequence length="201" mass="21743">MVTCCTLTLSGNPLQCTCHISWLASWLRARRLVTSATCHYPPPLRDTDITHLEIADFKCAPEDVGCLPPDYCPVGCSCTGSVVRCARGKLTTVPSRIPPYTTELYLESNELTSISSEQVKHLVHLTRLDLSNNKISVLSNNTFEALTKLVMLSKVLVSCGCSPSTGTISPCSLMESSGIWSPYLMLGKVGCRVCGARNSAV</sequence>
<dbReference type="SMART" id="SM00082">
    <property type="entry name" value="LRRCT"/>
    <property type="match status" value="1"/>
</dbReference>
<dbReference type="Pfam" id="PF13855">
    <property type="entry name" value="LRR_8"/>
    <property type="match status" value="1"/>
</dbReference>
<dbReference type="InterPro" id="IPR000372">
    <property type="entry name" value="LRRNT"/>
</dbReference>
<dbReference type="SMART" id="SM00369">
    <property type="entry name" value="LRR_TYP"/>
    <property type="match status" value="1"/>
</dbReference>
<name>A0A5E4PNV7_9NEOP</name>
<dbReference type="GO" id="GO:0005886">
    <property type="term" value="C:plasma membrane"/>
    <property type="evidence" value="ECO:0007669"/>
    <property type="project" value="TreeGrafter"/>
</dbReference>
<dbReference type="SMART" id="SM00013">
    <property type="entry name" value="LRRNT"/>
    <property type="match status" value="1"/>
</dbReference>
<dbReference type="InterPro" id="IPR000483">
    <property type="entry name" value="Cys-rich_flank_reg_C"/>
</dbReference>
<dbReference type="InterPro" id="IPR050541">
    <property type="entry name" value="LRR_TM_domain-containing"/>
</dbReference>
<dbReference type="SUPFAM" id="SSF52058">
    <property type="entry name" value="L domain-like"/>
    <property type="match status" value="2"/>
</dbReference>